<dbReference type="AlphaFoldDB" id="A0AAU9UXN0"/>
<dbReference type="Proteomes" id="UP001153954">
    <property type="component" value="Unassembled WGS sequence"/>
</dbReference>
<evidence type="ECO:0000256" key="1">
    <source>
        <dbReference type="SAM" id="MobiDB-lite"/>
    </source>
</evidence>
<dbReference type="PANTHER" id="PTHR37162">
    <property type="entry name" value="HAT FAMILY DIMERISATION DOMAINCONTAINING PROTEIN-RELATED"/>
    <property type="match status" value="1"/>
</dbReference>
<comment type="caution">
    <text evidence="2">The sequence shown here is derived from an EMBL/GenBank/DDBJ whole genome shotgun (WGS) entry which is preliminary data.</text>
</comment>
<gene>
    <name evidence="2" type="ORF">EEDITHA_LOCUS17293</name>
</gene>
<name>A0AAU9UXN0_EUPED</name>
<dbReference type="PANTHER" id="PTHR37162:SF1">
    <property type="entry name" value="BED-TYPE DOMAIN-CONTAINING PROTEIN"/>
    <property type="match status" value="1"/>
</dbReference>
<evidence type="ECO:0000313" key="2">
    <source>
        <dbReference type="EMBL" id="CAH2102705.1"/>
    </source>
</evidence>
<accession>A0AAU9UXN0</accession>
<protein>
    <recommendedName>
        <fullName evidence="4">HAT C-terminal dimerisation domain-containing protein</fullName>
    </recommendedName>
</protein>
<feature type="compositionally biased region" description="Acidic residues" evidence="1">
    <location>
        <begin position="1"/>
        <end position="10"/>
    </location>
</feature>
<reference evidence="2" key="1">
    <citation type="submission" date="2022-03" db="EMBL/GenBank/DDBJ databases">
        <authorList>
            <person name="Tunstrom K."/>
        </authorList>
    </citation>
    <scope>NUCLEOTIDE SEQUENCE</scope>
</reference>
<evidence type="ECO:0000313" key="3">
    <source>
        <dbReference type="Proteomes" id="UP001153954"/>
    </source>
</evidence>
<organism evidence="2 3">
    <name type="scientific">Euphydryas editha</name>
    <name type="common">Edith's checkerspot</name>
    <dbReference type="NCBI Taxonomy" id="104508"/>
    <lineage>
        <taxon>Eukaryota</taxon>
        <taxon>Metazoa</taxon>
        <taxon>Ecdysozoa</taxon>
        <taxon>Arthropoda</taxon>
        <taxon>Hexapoda</taxon>
        <taxon>Insecta</taxon>
        <taxon>Pterygota</taxon>
        <taxon>Neoptera</taxon>
        <taxon>Endopterygota</taxon>
        <taxon>Lepidoptera</taxon>
        <taxon>Glossata</taxon>
        <taxon>Ditrysia</taxon>
        <taxon>Papilionoidea</taxon>
        <taxon>Nymphalidae</taxon>
        <taxon>Nymphalinae</taxon>
        <taxon>Euphydryas</taxon>
    </lineage>
</organism>
<feature type="region of interest" description="Disordered" evidence="1">
    <location>
        <begin position="1"/>
        <end position="30"/>
    </location>
</feature>
<proteinExistence type="predicted"/>
<feature type="compositionally biased region" description="Polar residues" evidence="1">
    <location>
        <begin position="11"/>
        <end position="24"/>
    </location>
</feature>
<keyword evidence="3" id="KW-1185">Reference proteome</keyword>
<dbReference type="SUPFAM" id="SSF53098">
    <property type="entry name" value="Ribonuclease H-like"/>
    <property type="match status" value="1"/>
</dbReference>
<sequence length="698" mass="80064">MICDDSDNDSYDTNVGTGPTSSKIARTGQKRKHYKQKFKDEWLSNKDYVPWLQKHSKDQYKAVCSTCDATMNAELSIIKRHSEGTKHKQKLKTLRSNIQPIDCVFKKAAPSGSDKQKIAEIKLAAFIAEHNLSHRVADHMCDLLSKTFTDSDIAKNMKLKRTKIQAIINNVIGKTEKETLCEDLKATKFSILIDESTDIAVVKTVCVVVRYYNQTSGKIVTHFWDLIQLFDRSAEDYTANAEYLFNIVIQSFQKHGIPLENIIGFASDGCNTMMGCTNSVSTRFRQCCPGITVIKCVCHSLHLCANDACKKLPQECEKLARAIYNFFKVSSKRQSEFKDFQIFTETDIHKLLRPAQTRWLSLAAVVDRILEQWQALRLYFDNRWLNDSECAEIHTALNDPIMKAYYYFLAWMLPKFTKTNMYFQSESTVIIDLHSKMTELYKELLLIFMKSSYVESTRLDDIDPTKNDNYIDINEIYIGLGAQQQLNLPVVSNAEKQEFKTNCRHFIVAACVGIRKRYSLNDKVMNTISKLKPKICISAASSERLTTLSVLFDIFPRISPKKLSEQQMLDDEWRNFPIVISQRKCIPSTEKADEFWHEISQLVDQNGDKELQFLPTFMLNVLSLPHSNAACERIFSQVNDIKTKKRNRLITKTIKGNILAQQSISRNGNGCVDFIPSKDMVTKMSSSIYDQEVEVLEE</sequence>
<dbReference type="InterPro" id="IPR012337">
    <property type="entry name" value="RNaseH-like_sf"/>
</dbReference>
<evidence type="ECO:0008006" key="4">
    <source>
        <dbReference type="Google" id="ProtNLM"/>
    </source>
</evidence>
<dbReference type="EMBL" id="CAKOGL010000025">
    <property type="protein sequence ID" value="CAH2102705.1"/>
    <property type="molecule type" value="Genomic_DNA"/>
</dbReference>